<accession>A0A1G7CXZ7</accession>
<feature type="region of interest" description="Disordered" evidence="7">
    <location>
        <begin position="497"/>
        <end position="519"/>
    </location>
</feature>
<sequence length="519" mass="56867">MPTDPVTLAALGAALVLLLALAATLTGLRGARAALAQLRADLEAGRRDLDDSRARAEGQGTRLEERERELGALKAELAAARKAQFESDAAHGETRSAKAALEEAKRGLEAARDDLKAQLSEITAELRELQERHGRLQSDHAKLQAKSAGEIEAAETRITELKELREEMSRRFEELASKTLRQTGEDFSKANTAKLTELLTPFRDHVSRFEAELRQVHGKADEERARLGKQIEMLTSQSETIRSEAAALTRALKGDKQKQGAWGEMILERILETSGLERGTHYLVQDSRTDEDGARWRPDVVVKMPRGKSLVVDSKVSLVAYEAAVNAETEEERARHLREHVTAVRRHIDQLAAKGYHAMEEGSVDYVLMFMPIEGALSAALSESGDLTAYAVSKGIGVMTPTTLMVTLRTVDHIWTVERRESNAEDIAKRAGLLYDKVAGFVGNLDKVGAALATASRAHEDAMGQLSTGRGNVLGQIEKLKSMGARTQKSLPVAFDEVEEIDEADERETPPALSREAAE</sequence>
<dbReference type="Gene3D" id="1.10.287.1490">
    <property type="match status" value="1"/>
</dbReference>
<name>A0A1G7CXZ7_9RHOB</name>
<evidence type="ECO:0000256" key="5">
    <source>
        <dbReference type="ARBA" id="ARBA00023172"/>
    </source>
</evidence>
<organism evidence="8 9">
    <name type="scientific">Limimaricola pyoseonensis</name>
    <dbReference type="NCBI Taxonomy" id="521013"/>
    <lineage>
        <taxon>Bacteria</taxon>
        <taxon>Pseudomonadati</taxon>
        <taxon>Pseudomonadota</taxon>
        <taxon>Alphaproteobacteria</taxon>
        <taxon>Rhodobacterales</taxon>
        <taxon>Paracoccaceae</taxon>
        <taxon>Limimaricola</taxon>
    </lineage>
</organism>
<dbReference type="RefSeq" id="WP_090110938.1">
    <property type="nucleotide sequence ID" value="NZ_FNAT01000002.1"/>
</dbReference>
<evidence type="ECO:0000256" key="3">
    <source>
        <dbReference type="ARBA" id="ARBA00021840"/>
    </source>
</evidence>
<dbReference type="PANTHER" id="PTHR30563">
    <property type="entry name" value="DNA RECOMBINATION PROTEIN RMUC"/>
    <property type="match status" value="1"/>
</dbReference>
<evidence type="ECO:0000256" key="4">
    <source>
        <dbReference type="ARBA" id="ARBA00023054"/>
    </source>
</evidence>
<evidence type="ECO:0000256" key="6">
    <source>
        <dbReference type="SAM" id="Coils"/>
    </source>
</evidence>
<dbReference type="InterPro" id="IPR003798">
    <property type="entry name" value="DNA_recombination_RmuC"/>
</dbReference>
<dbReference type="Pfam" id="PF02646">
    <property type="entry name" value="RmuC"/>
    <property type="match status" value="1"/>
</dbReference>
<feature type="compositionally biased region" description="Acidic residues" evidence="7">
    <location>
        <begin position="497"/>
        <end position="506"/>
    </location>
</feature>
<dbReference type="STRING" id="521013.SAMN04488567_1662"/>
<evidence type="ECO:0000313" key="9">
    <source>
        <dbReference type="Proteomes" id="UP000198922"/>
    </source>
</evidence>
<evidence type="ECO:0000313" key="8">
    <source>
        <dbReference type="EMBL" id="SDE43355.1"/>
    </source>
</evidence>
<dbReference type="AlphaFoldDB" id="A0A1G7CXZ7"/>
<proteinExistence type="inferred from homology"/>
<feature type="coiled-coil region" evidence="6">
    <location>
        <begin position="28"/>
        <end position="178"/>
    </location>
</feature>
<comment type="function">
    <text evidence="1">Involved in DNA recombination.</text>
</comment>
<comment type="similarity">
    <text evidence="2">Belongs to the RmuC family.</text>
</comment>
<reference evidence="9" key="1">
    <citation type="submission" date="2016-10" db="EMBL/GenBank/DDBJ databases">
        <authorList>
            <person name="Varghese N."/>
            <person name="Submissions S."/>
        </authorList>
    </citation>
    <scope>NUCLEOTIDE SEQUENCE [LARGE SCALE GENOMIC DNA]</scope>
    <source>
        <strain evidence="9">DSM 21424</strain>
    </source>
</reference>
<evidence type="ECO:0000256" key="2">
    <source>
        <dbReference type="ARBA" id="ARBA00009840"/>
    </source>
</evidence>
<evidence type="ECO:0000256" key="1">
    <source>
        <dbReference type="ARBA" id="ARBA00003416"/>
    </source>
</evidence>
<gene>
    <name evidence="8" type="ORF">SAMN04488567_1662</name>
</gene>
<dbReference type="GO" id="GO:0006310">
    <property type="term" value="P:DNA recombination"/>
    <property type="evidence" value="ECO:0007669"/>
    <property type="project" value="UniProtKB-KW"/>
</dbReference>
<dbReference type="PANTHER" id="PTHR30563:SF0">
    <property type="entry name" value="DNA RECOMBINATION PROTEIN RMUC"/>
    <property type="match status" value="1"/>
</dbReference>
<keyword evidence="5" id="KW-0233">DNA recombination</keyword>
<keyword evidence="4 6" id="KW-0175">Coiled coil</keyword>
<protein>
    <recommendedName>
        <fullName evidence="3">DNA recombination protein RmuC homolog</fullName>
    </recommendedName>
</protein>
<keyword evidence="9" id="KW-1185">Reference proteome</keyword>
<evidence type="ECO:0000256" key="7">
    <source>
        <dbReference type="SAM" id="MobiDB-lite"/>
    </source>
</evidence>
<dbReference type="Proteomes" id="UP000198922">
    <property type="component" value="Unassembled WGS sequence"/>
</dbReference>
<dbReference type="OrthoDB" id="370725at2"/>
<dbReference type="EMBL" id="FNAT01000002">
    <property type="protein sequence ID" value="SDE43355.1"/>
    <property type="molecule type" value="Genomic_DNA"/>
</dbReference>